<evidence type="ECO:0000256" key="1">
    <source>
        <dbReference type="SAM" id="Coils"/>
    </source>
</evidence>
<protein>
    <submittedName>
        <fullName evidence="3">Uncharacterized protein</fullName>
    </submittedName>
</protein>
<keyword evidence="1" id="KW-0175">Coiled coil</keyword>
<keyword evidence="4" id="KW-1185">Reference proteome</keyword>
<evidence type="ECO:0000313" key="3">
    <source>
        <dbReference type="EMBL" id="KAG1897730.1"/>
    </source>
</evidence>
<reference evidence="3" key="1">
    <citation type="journal article" date="2020" name="New Phytol.">
        <title>Comparative genomics reveals dynamic genome evolution in host specialist ectomycorrhizal fungi.</title>
        <authorList>
            <person name="Lofgren L.A."/>
            <person name="Nguyen N.H."/>
            <person name="Vilgalys R."/>
            <person name="Ruytinx J."/>
            <person name="Liao H.L."/>
            <person name="Branco S."/>
            <person name="Kuo A."/>
            <person name="LaButti K."/>
            <person name="Lipzen A."/>
            <person name="Andreopoulos W."/>
            <person name="Pangilinan J."/>
            <person name="Riley R."/>
            <person name="Hundley H."/>
            <person name="Na H."/>
            <person name="Barry K."/>
            <person name="Grigoriev I.V."/>
            <person name="Stajich J.E."/>
            <person name="Kennedy P.G."/>
        </authorList>
    </citation>
    <scope>NUCLEOTIDE SEQUENCE</scope>
    <source>
        <strain evidence="3">FC203</strain>
    </source>
</reference>
<dbReference type="GeneID" id="64661779"/>
<dbReference type="AlphaFoldDB" id="A0AAD4E102"/>
<evidence type="ECO:0000313" key="4">
    <source>
        <dbReference type="Proteomes" id="UP001195769"/>
    </source>
</evidence>
<dbReference type="RefSeq" id="XP_041223306.1">
    <property type="nucleotide sequence ID" value="XM_041367481.1"/>
</dbReference>
<feature type="region of interest" description="Disordered" evidence="2">
    <location>
        <begin position="214"/>
        <end position="238"/>
    </location>
</feature>
<dbReference type="EMBL" id="JABBWK010000044">
    <property type="protein sequence ID" value="KAG1897730.1"/>
    <property type="molecule type" value="Genomic_DNA"/>
</dbReference>
<gene>
    <name evidence="3" type="ORF">F5891DRAFT_1191658</name>
</gene>
<dbReference type="InterPro" id="IPR046521">
    <property type="entry name" value="DUF6698"/>
</dbReference>
<feature type="compositionally biased region" description="Basic and acidic residues" evidence="2">
    <location>
        <begin position="225"/>
        <end position="238"/>
    </location>
</feature>
<evidence type="ECO:0000256" key="2">
    <source>
        <dbReference type="SAM" id="MobiDB-lite"/>
    </source>
</evidence>
<name>A0AAD4E102_9AGAM</name>
<proteinExistence type="predicted"/>
<comment type="caution">
    <text evidence="3">The sequence shown here is derived from an EMBL/GenBank/DDBJ whole genome shotgun (WGS) entry which is preliminary data.</text>
</comment>
<accession>A0AAD4E102</accession>
<sequence length="325" mass="36902">MSQLPDDDLPASSENYNALKRRIAFLEEQNADLQGESNRSKSRNDPYLTSGRAIWRLDQIHETFQCLIRWVPCVRKLVYSESDGYQLNAAYQKLNRAADSARGDDAASLKLVVTSWLNESLPTPNPPIHSRDKSGCGFYNDTTGELICPVDFKWTDMRTKEGIQNYEPTFQVTAHSWPTFLYKDGKYDHEDPTTGLFKGALLVRAFKHIFTSPSSAGEIQPDQDEFSREPRYKRSRTSGEWRTRSDVAALLGMRSVQPRAIAYSAVQFYVYILNYFEHPPTSAAKTSVEALLVWWNRIVFGPRNVASYSPQIAAKYSVANTSARC</sequence>
<dbReference type="Pfam" id="PF20414">
    <property type="entry name" value="DUF6698"/>
    <property type="match status" value="1"/>
</dbReference>
<feature type="coiled-coil region" evidence="1">
    <location>
        <begin position="9"/>
        <end position="43"/>
    </location>
</feature>
<organism evidence="3 4">
    <name type="scientific">Suillus fuscotomentosus</name>
    <dbReference type="NCBI Taxonomy" id="1912939"/>
    <lineage>
        <taxon>Eukaryota</taxon>
        <taxon>Fungi</taxon>
        <taxon>Dikarya</taxon>
        <taxon>Basidiomycota</taxon>
        <taxon>Agaricomycotina</taxon>
        <taxon>Agaricomycetes</taxon>
        <taxon>Agaricomycetidae</taxon>
        <taxon>Boletales</taxon>
        <taxon>Suillineae</taxon>
        <taxon>Suillaceae</taxon>
        <taxon>Suillus</taxon>
    </lineage>
</organism>
<dbReference type="Proteomes" id="UP001195769">
    <property type="component" value="Unassembled WGS sequence"/>
</dbReference>